<comment type="caution">
    <text evidence="1">The sequence shown here is derived from an EMBL/GenBank/DDBJ whole genome shotgun (WGS) entry which is preliminary data.</text>
</comment>
<dbReference type="EMBL" id="BARV01029434">
    <property type="protein sequence ID" value="GAI44693.1"/>
    <property type="molecule type" value="Genomic_DNA"/>
</dbReference>
<gene>
    <name evidence="1" type="ORF">S06H3_46935</name>
</gene>
<evidence type="ECO:0000313" key="1">
    <source>
        <dbReference type="EMBL" id="GAI44693.1"/>
    </source>
</evidence>
<name>X1NM63_9ZZZZ</name>
<organism evidence="1">
    <name type="scientific">marine sediment metagenome</name>
    <dbReference type="NCBI Taxonomy" id="412755"/>
    <lineage>
        <taxon>unclassified sequences</taxon>
        <taxon>metagenomes</taxon>
        <taxon>ecological metagenomes</taxon>
    </lineage>
</organism>
<proteinExistence type="predicted"/>
<accession>X1NM63</accession>
<feature type="non-terminal residue" evidence="1">
    <location>
        <position position="35"/>
    </location>
</feature>
<sequence length="35" mass="3733">MVPMPVAIAIGGAYQRFGVKDSLGKQIVNSSNWVV</sequence>
<reference evidence="1" key="1">
    <citation type="journal article" date="2014" name="Front. Microbiol.">
        <title>High frequency of phylogenetically diverse reductive dehalogenase-homologous genes in deep subseafloor sedimentary metagenomes.</title>
        <authorList>
            <person name="Kawai M."/>
            <person name="Futagami T."/>
            <person name="Toyoda A."/>
            <person name="Takaki Y."/>
            <person name="Nishi S."/>
            <person name="Hori S."/>
            <person name="Arai W."/>
            <person name="Tsubouchi T."/>
            <person name="Morono Y."/>
            <person name="Uchiyama I."/>
            <person name="Ito T."/>
            <person name="Fujiyama A."/>
            <person name="Inagaki F."/>
            <person name="Takami H."/>
        </authorList>
    </citation>
    <scope>NUCLEOTIDE SEQUENCE</scope>
    <source>
        <strain evidence="1">Expedition CK06-06</strain>
    </source>
</reference>
<dbReference type="AlphaFoldDB" id="X1NM63"/>
<protein>
    <submittedName>
        <fullName evidence="1">Uncharacterized protein</fullName>
    </submittedName>
</protein>